<dbReference type="Gene3D" id="3.90.75.20">
    <property type="match status" value="1"/>
</dbReference>
<dbReference type="Proteomes" id="UP000204415">
    <property type="component" value="Segment"/>
</dbReference>
<proteinExistence type="predicted"/>
<evidence type="ECO:0000256" key="3">
    <source>
        <dbReference type="ARBA" id="ARBA00023163"/>
    </source>
</evidence>
<evidence type="ECO:0000256" key="2">
    <source>
        <dbReference type="ARBA" id="ARBA00023125"/>
    </source>
</evidence>
<keyword evidence="5" id="KW-0378">Hydrolase</keyword>
<dbReference type="InterPro" id="IPR001471">
    <property type="entry name" value="AP2/ERF_dom"/>
</dbReference>
<dbReference type="SUPFAM" id="SSF54171">
    <property type="entry name" value="DNA-binding domain"/>
    <property type="match status" value="1"/>
</dbReference>
<dbReference type="GeneID" id="26636101"/>
<evidence type="ECO:0000259" key="4">
    <source>
        <dbReference type="PROSITE" id="PS51032"/>
    </source>
</evidence>
<organism evidence="5 6">
    <name type="scientific">Polaribacter phage P12002L</name>
    <dbReference type="NCBI Taxonomy" id="1647386"/>
    <lineage>
        <taxon>Viruses</taxon>
        <taxon>Duplodnaviria</taxon>
        <taxon>Heunggongvirae</taxon>
        <taxon>Uroviricota</taxon>
        <taxon>Caudoviricetes</taxon>
        <taxon>Incheonvirus</taxon>
        <taxon>Incheonvirus P12002L</taxon>
    </lineage>
</organism>
<feature type="domain" description="AP2/ERF" evidence="4">
    <location>
        <begin position="125"/>
        <end position="170"/>
    </location>
</feature>
<keyword evidence="5" id="KW-0540">Nuclease</keyword>
<dbReference type="Gene3D" id="3.30.730.10">
    <property type="entry name" value="AP2/ERF domain"/>
    <property type="match status" value="1"/>
</dbReference>
<dbReference type="GO" id="GO:0003700">
    <property type="term" value="F:DNA-binding transcription factor activity"/>
    <property type="evidence" value="ECO:0007669"/>
    <property type="project" value="InterPro"/>
</dbReference>
<evidence type="ECO:0000313" key="6">
    <source>
        <dbReference type="Proteomes" id="UP000204415"/>
    </source>
</evidence>
<dbReference type="SUPFAM" id="SSF54060">
    <property type="entry name" value="His-Me finger endonucleases"/>
    <property type="match status" value="1"/>
</dbReference>
<dbReference type="GO" id="GO:0003677">
    <property type="term" value="F:DNA binding"/>
    <property type="evidence" value="ECO:0007669"/>
    <property type="project" value="UniProtKB-KW"/>
</dbReference>
<dbReference type="SMART" id="SM00507">
    <property type="entry name" value="HNHc"/>
    <property type="match status" value="1"/>
</dbReference>
<dbReference type="InterPro" id="IPR016177">
    <property type="entry name" value="DNA-bd_dom_sf"/>
</dbReference>
<dbReference type="InterPro" id="IPR003615">
    <property type="entry name" value="HNH_nuc"/>
</dbReference>
<gene>
    <name evidence="5" type="ORF">P12002L_0022</name>
</gene>
<dbReference type="EMBL" id="KR136259">
    <property type="protein sequence ID" value="AKG94196.1"/>
    <property type="molecule type" value="Genomic_DNA"/>
</dbReference>
<accession>A0A0F7DD07</accession>
<evidence type="ECO:0000256" key="1">
    <source>
        <dbReference type="ARBA" id="ARBA00023015"/>
    </source>
</evidence>
<dbReference type="InterPro" id="IPR010902">
    <property type="entry name" value="NUMOD4"/>
</dbReference>
<name>A0A0F7DD07_9CAUD</name>
<protein>
    <submittedName>
        <fullName evidence="5">HNH homing endonuclease</fullName>
    </submittedName>
</protein>
<dbReference type="OrthoDB" id="21336at10239"/>
<keyword evidence="2" id="KW-0238">DNA-binding</keyword>
<dbReference type="PROSITE" id="PS51032">
    <property type="entry name" value="AP2_ERF"/>
    <property type="match status" value="1"/>
</dbReference>
<dbReference type="GO" id="GO:0004519">
    <property type="term" value="F:endonuclease activity"/>
    <property type="evidence" value="ECO:0007669"/>
    <property type="project" value="UniProtKB-KW"/>
</dbReference>
<dbReference type="KEGG" id="vg:26636101"/>
<keyword evidence="6" id="KW-1185">Reference proteome</keyword>
<dbReference type="InterPro" id="IPR044925">
    <property type="entry name" value="His-Me_finger_sf"/>
</dbReference>
<dbReference type="Pfam" id="PF13392">
    <property type="entry name" value="HNH_3"/>
    <property type="match status" value="1"/>
</dbReference>
<keyword evidence="1" id="KW-0805">Transcription regulation</keyword>
<evidence type="ECO:0000313" key="5">
    <source>
        <dbReference type="EMBL" id="AKG94196.1"/>
    </source>
</evidence>
<dbReference type="GO" id="GO:0016788">
    <property type="term" value="F:hydrolase activity, acting on ester bonds"/>
    <property type="evidence" value="ECO:0007669"/>
    <property type="project" value="InterPro"/>
</dbReference>
<dbReference type="InterPro" id="IPR036955">
    <property type="entry name" value="AP2/ERF_dom_sf"/>
</dbReference>
<keyword evidence="5" id="KW-0255">Endonuclease</keyword>
<dbReference type="Pfam" id="PF07463">
    <property type="entry name" value="NUMOD4"/>
    <property type="match status" value="1"/>
</dbReference>
<reference evidence="5 6" key="1">
    <citation type="journal article" date="2015" name="Stand. Genomic Sci.">
        <title>Complete genome sequences of bacteriophages P12002L and P12002S, two lytic phages that infect a marine Polaribacter strain.</title>
        <authorList>
            <person name="Kang I."/>
            <person name="Jang H."/>
            <person name="Cho J.-C."/>
        </authorList>
    </citation>
    <scope>NUCLEOTIDE SEQUENCE [LARGE SCALE GENOMIC DNA]</scope>
</reference>
<sequence>MQEIWKDIPNYEGLYQVSNLGRVKSLERKVVNGIGTYRVVKERILKEGKHQFGYPYVNLSKFSKSKVLLVHQLVAVAFLGYVRKGLKGYVVDHINNICTDNSLENLQLISQRENNSKDKKGGTSKYTGVSKSSKNRWRAAIRINRKTINLGSFADEHQAHLAYQEALSNL</sequence>
<dbReference type="RefSeq" id="YP_009209682.1">
    <property type="nucleotide sequence ID" value="NC_028924.1"/>
</dbReference>
<keyword evidence="3" id="KW-0804">Transcription</keyword>